<evidence type="ECO:0000313" key="3">
    <source>
        <dbReference type="EMBL" id="KAK7350904.1"/>
    </source>
</evidence>
<comment type="caution">
    <text evidence="3">The sequence shown here is derived from an EMBL/GenBank/DDBJ whole genome shotgun (WGS) entry which is preliminary data.</text>
</comment>
<dbReference type="PANTHER" id="PTHR34964:SF1">
    <property type="entry name" value="MEMBRANE LIPOPROTEIN"/>
    <property type="match status" value="1"/>
</dbReference>
<dbReference type="EMBL" id="JAYMYQ010000002">
    <property type="protein sequence ID" value="KAK7350904.1"/>
    <property type="molecule type" value="Genomic_DNA"/>
</dbReference>
<feature type="transmembrane region" description="Helical" evidence="2">
    <location>
        <begin position="49"/>
        <end position="70"/>
    </location>
</feature>
<organism evidence="3 4">
    <name type="scientific">Canavalia gladiata</name>
    <name type="common">Sword bean</name>
    <name type="synonym">Dolichos gladiatus</name>
    <dbReference type="NCBI Taxonomy" id="3824"/>
    <lineage>
        <taxon>Eukaryota</taxon>
        <taxon>Viridiplantae</taxon>
        <taxon>Streptophyta</taxon>
        <taxon>Embryophyta</taxon>
        <taxon>Tracheophyta</taxon>
        <taxon>Spermatophyta</taxon>
        <taxon>Magnoliopsida</taxon>
        <taxon>eudicotyledons</taxon>
        <taxon>Gunneridae</taxon>
        <taxon>Pentapetalae</taxon>
        <taxon>rosids</taxon>
        <taxon>fabids</taxon>
        <taxon>Fabales</taxon>
        <taxon>Fabaceae</taxon>
        <taxon>Papilionoideae</taxon>
        <taxon>50 kb inversion clade</taxon>
        <taxon>NPAAA clade</taxon>
        <taxon>indigoferoid/millettioid clade</taxon>
        <taxon>Phaseoleae</taxon>
        <taxon>Canavalia</taxon>
    </lineage>
</organism>
<dbReference type="PANTHER" id="PTHR34964">
    <property type="entry name" value="MEMBRANE LIPOPROTEIN-RELATED"/>
    <property type="match status" value="1"/>
</dbReference>
<dbReference type="AlphaFoldDB" id="A0AAN9MDI8"/>
<feature type="region of interest" description="Disordered" evidence="1">
    <location>
        <begin position="89"/>
        <end position="108"/>
    </location>
</feature>
<keyword evidence="4" id="KW-1185">Reference proteome</keyword>
<proteinExistence type="predicted"/>
<evidence type="ECO:0000256" key="1">
    <source>
        <dbReference type="SAM" id="MobiDB-lite"/>
    </source>
</evidence>
<gene>
    <name evidence="3" type="ORF">VNO77_09947</name>
</gene>
<keyword evidence="2" id="KW-1133">Transmembrane helix</keyword>
<keyword evidence="2" id="KW-0472">Membrane</keyword>
<feature type="transmembrane region" description="Helical" evidence="2">
    <location>
        <begin position="12"/>
        <end position="37"/>
    </location>
</feature>
<dbReference type="Proteomes" id="UP001367508">
    <property type="component" value="Unassembled WGS sequence"/>
</dbReference>
<protein>
    <submittedName>
        <fullName evidence="3">Uncharacterized protein</fullName>
    </submittedName>
</protein>
<keyword evidence="2" id="KW-0812">Transmembrane</keyword>
<name>A0AAN9MDI8_CANGL</name>
<evidence type="ECO:0000256" key="2">
    <source>
        <dbReference type="SAM" id="Phobius"/>
    </source>
</evidence>
<sequence length="131" mass="14035">MPVADPSSGRTFIWIITCILFSSVLAGGGCLVAYMFLPESQVASWVPPLGVTLVSLPWAFWILTFLYRIFSRCFGYRIRVGIGEGEREGLGDGGNANAHGEPSVTPNGGIDRALSVASHESEMPLARSMAT</sequence>
<evidence type="ECO:0000313" key="4">
    <source>
        <dbReference type="Proteomes" id="UP001367508"/>
    </source>
</evidence>
<accession>A0AAN9MDI8</accession>
<reference evidence="3 4" key="1">
    <citation type="submission" date="2024-01" db="EMBL/GenBank/DDBJ databases">
        <title>The genomes of 5 underutilized Papilionoideae crops provide insights into root nodulation and disease resistanc.</title>
        <authorList>
            <person name="Jiang F."/>
        </authorList>
    </citation>
    <scope>NUCLEOTIDE SEQUENCE [LARGE SCALE GENOMIC DNA]</scope>
    <source>
        <strain evidence="3">LVBAO_FW01</strain>
        <tissue evidence="3">Leaves</tissue>
    </source>
</reference>